<protein>
    <recommendedName>
        <fullName evidence="4">Eukaryotic translation initiation factor 3 subunit J</fullName>
        <shortName evidence="4">eIF3j</shortName>
    </recommendedName>
    <alternativeName>
        <fullName evidence="4">Eukaryotic translation initiation factor 3 30 kDa subunit homolog</fullName>
        <shortName evidence="4">eIF-3 30 kDa subunit homolog</shortName>
    </alternativeName>
</protein>
<evidence type="ECO:0000256" key="3">
    <source>
        <dbReference type="ARBA" id="ARBA00022917"/>
    </source>
</evidence>
<keyword evidence="3 4" id="KW-0648">Protein biosynthesis</keyword>
<keyword evidence="1 4" id="KW-0963">Cytoplasm</keyword>
<feature type="region of interest" description="Disordered" evidence="5">
    <location>
        <begin position="200"/>
        <end position="244"/>
    </location>
</feature>
<dbReference type="AlphaFoldDB" id="A0A507CRB5"/>
<dbReference type="PANTHER" id="PTHR21681:SF0">
    <property type="entry name" value="EUKARYOTIC TRANSLATION INITIATION FACTOR 3 SUBUNIT J"/>
    <property type="match status" value="1"/>
</dbReference>
<proteinExistence type="inferred from homology"/>
<sequence length="244" mass="27297">MDSWDEEEAQAAPVVPPIAPIASARWDDEDVDEDNVKASWDEDDDEVAPAPKPSAAKKKLSNSHKAAVRGEEEGQKKHASHASLQNQHDHEQSPETAEERRARLQREIVESDLQNAKDLFGGVDAPVVLPRSSCSIEATDPKKREEFDELRNELVKFVSKFEKRAPYAMFVEFLTRDLCASMDPVDIRRISTTLNALASERQKATKPAATKKKAAPKLSTSKGMRGDLDTTNYDNDLDEFDDFM</sequence>
<evidence type="ECO:0000256" key="1">
    <source>
        <dbReference type="ARBA" id="ARBA00022490"/>
    </source>
</evidence>
<dbReference type="EMBL" id="QEAN01000031">
    <property type="protein sequence ID" value="TPX52659.1"/>
    <property type="molecule type" value="Genomic_DNA"/>
</dbReference>
<comment type="similarity">
    <text evidence="4">Belongs to the eIF-3 subunit J family.</text>
</comment>
<evidence type="ECO:0000313" key="6">
    <source>
        <dbReference type="EMBL" id="TPX41712.1"/>
    </source>
</evidence>
<dbReference type="InterPro" id="IPR023194">
    <property type="entry name" value="eIF3-like_dom_sf"/>
</dbReference>
<dbReference type="Proteomes" id="UP000317494">
    <property type="component" value="Unassembled WGS sequence"/>
</dbReference>
<comment type="subunit">
    <text evidence="4">Component of the eukaryotic translation initiation factor 3 (eIF-3) complex.</text>
</comment>
<comment type="function">
    <text evidence="4">Component of the eukaryotic translation initiation factor 3 (eIF-3) complex, which is involved in protein synthesis of a specialized repertoire of mRNAs and, together with other initiation factors, stimulates binding of mRNA and methionyl-tRNAi to the 40S ribosome. The eIF-3 complex specifically targets and initiates translation of a subset of mRNAs involved in cell proliferation.</text>
</comment>
<name>A0A507CRB5_9FUNG</name>
<feature type="compositionally biased region" description="Basic and acidic residues" evidence="5">
    <location>
        <begin position="87"/>
        <end position="108"/>
    </location>
</feature>
<keyword evidence="8" id="KW-1185">Reference proteome</keyword>
<gene>
    <name evidence="4" type="primary">HCR1</name>
    <name evidence="6" type="ORF">SeLEV6574_g05960</name>
    <name evidence="7" type="ORF">SeMB42_g01259</name>
</gene>
<evidence type="ECO:0000256" key="2">
    <source>
        <dbReference type="ARBA" id="ARBA00022540"/>
    </source>
</evidence>
<dbReference type="GO" id="GO:0001732">
    <property type="term" value="P:formation of cytoplasmic translation initiation complex"/>
    <property type="evidence" value="ECO:0007669"/>
    <property type="project" value="UniProtKB-UniRule"/>
</dbReference>
<keyword evidence="2 4" id="KW-0396">Initiation factor</keyword>
<evidence type="ECO:0000256" key="4">
    <source>
        <dbReference type="HAMAP-Rule" id="MF_03009"/>
    </source>
</evidence>
<dbReference type="GO" id="GO:0005852">
    <property type="term" value="C:eukaryotic translation initiation factor 3 complex"/>
    <property type="evidence" value="ECO:0007669"/>
    <property type="project" value="UniProtKB-UniRule"/>
</dbReference>
<feature type="region of interest" description="Disordered" evidence="5">
    <location>
        <begin position="1"/>
        <end position="108"/>
    </location>
</feature>
<accession>A0A507CRB5</accession>
<feature type="compositionally biased region" description="Acidic residues" evidence="5">
    <location>
        <begin position="235"/>
        <end position="244"/>
    </location>
</feature>
<comment type="subcellular location">
    <subcellularLocation>
        <location evidence="4">Cytoplasm</location>
    </subcellularLocation>
</comment>
<comment type="caution">
    <text evidence="6">The sequence shown here is derived from an EMBL/GenBank/DDBJ whole genome shotgun (WGS) entry which is preliminary data.</text>
</comment>
<dbReference type="OrthoDB" id="20381at2759"/>
<dbReference type="EMBL" id="QEAM01000306">
    <property type="protein sequence ID" value="TPX41712.1"/>
    <property type="molecule type" value="Genomic_DNA"/>
</dbReference>
<dbReference type="Pfam" id="PF08597">
    <property type="entry name" value="eIF3_subunit"/>
    <property type="match status" value="1"/>
</dbReference>
<reference evidence="8 9" key="1">
    <citation type="journal article" date="2019" name="Sci. Rep.">
        <title>Comparative genomics of chytrid fungi reveal insights into the obligate biotrophic and pathogenic lifestyle of Synchytrium endobioticum.</title>
        <authorList>
            <person name="van de Vossenberg B.T.L.H."/>
            <person name="Warris S."/>
            <person name="Nguyen H.D.T."/>
            <person name="van Gent-Pelzer M.P.E."/>
            <person name="Joly D.L."/>
            <person name="van de Geest H.C."/>
            <person name="Bonants P.J.M."/>
            <person name="Smith D.S."/>
            <person name="Levesque C.A."/>
            <person name="van der Lee T.A.J."/>
        </authorList>
    </citation>
    <scope>NUCLEOTIDE SEQUENCE [LARGE SCALE GENOMIC DNA]</scope>
    <source>
        <strain evidence="6 9">LEV6574</strain>
        <strain evidence="7 8">MB42</strain>
    </source>
</reference>
<evidence type="ECO:0000256" key="5">
    <source>
        <dbReference type="SAM" id="MobiDB-lite"/>
    </source>
</evidence>
<dbReference type="HAMAP" id="MF_03009">
    <property type="entry name" value="eIF3j"/>
    <property type="match status" value="1"/>
</dbReference>
<organism evidence="6 9">
    <name type="scientific">Synchytrium endobioticum</name>
    <dbReference type="NCBI Taxonomy" id="286115"/>
    <lineage>
        <taxon>Eukaryota</taxon>
        <taxon>Fungi</taxon>
        <taxon>Fungi incertae sedis</taxon>
        <taxon>Chytridiomycota</taxon>
        <taxon>Chytridiomycota incertae sedis</taxon>
        <taxon>Chytridiomycetes</taxon>
        <taxon>Synchytriales</taxon>
        <taxon>Synchytriaceae</taxon>
        <taxon>Synchytrium</taxon>
    </lineage>
</organism>
<dbReference type="GO" id="GO:0016282">
    <property type="term" value="C:eukaryotic 43S preinitiation complex"/>
    <property type="evidence" value="ECO:0007669"/>
    <property type="project" value="UniProtKB-UniRule"/>
</dbReference>
<dbReference type="GO" id="GO:0003743">
    <property type="term" value="F:translation initiation factor activity"/>
    <property type="evidence" value="ECO:0007669"/>
    <property type="project" value="UniProtKB-UniRule"/>
</dbReference>
<dbReference type="GO" id="GO:0033290">
    <property type="term" value="C:eukaryotic 48S preinitiation complex"/>
    <property type="evidence" value="ECO:0007669"/>
    <property type="project" value="UniProtKB-UniRule"/>
</dbReference>
<dbReference type="STRING" id="286115.A0A507CRB5"/>
<dbReference type="PANTHER" id="PTHR21681">
    <property type="entry name" value="EUKARYOTIC TRANSLATION INITIATION FACTOR 3 SUBUNIT J"/>
    <property type="match status" value="1"/>
</dbReference>
<dbReference type="InterPro" id="IPR013906">
    <property type="entry name" value="eIF3j"/>
</dbReference>
<dbReference type="Gene3D" id="1.10.246.60">
    <property type="entry name" value="Eukaryotic translation initiation factor 3 like domains"/>
    <property type="match status" value="1"/>
</dbReference>
<evidence type="ECO:0000313" key="9">
    <source>
        <dbReference type="Proteomes" id="UP000320475"/>
    </source>
</evidence>
<evidence type="ECO:0000313" key="8">
    <source>
        <dbReference type="Proteomes" id="UP000317494"/>
    </source>
</evidence>
<dbReference type="VEuPathDB" id="FungiDB:SeMB42_g01259"/>
<dbReference type="Proteomes" id="UP000320475">
    <property type="component" value="Unassembled WGS sequence"/>
</dbReference>
<evidence type="ECO:0000313" key="7">
    <source>
        <dbReference type="EMBL" id="TPX52659.1"/>
    </source>
</evidence>